<proteinExistence type="predicted"/>
<sequence length="103" mass="12083">MLVYNITFQVDFNEARNFVIWAHQVYIQKTLESGLLQKARLSKILSHRDEDTECFSLQFEVESSAVLHQWYTKLGKQLHDEMVALFNEKVVAFSTLMEIIEEA</sequence>
<dbReference type="Pfam" id="PF14114">
    <property type="entry name" value="DUF4286"/>
    <property type="match status" value="1"/>
</dbReference>
<dbReference type="AlphaFoldDB" id="A0A9E2L790"/>
<dbReference type="Proteomes" id="UP000823865">
    <property type="component" value="Unassembled WGS sequence"/>
</dbReference>
<name>A0A9E2L790_9BACT</name>
<dbReference type="InterPro" id="IPR025563">
    <property type="entry name" value="DUF4286"/>
</dbReference>
<evidence type="ECO:0000313" key="2">
    <source>
        <dbReference type="Proteomes" id="UP000823865"/>
    </source>
</evidence>
<organism evidence="1 2">
    <name type="scientific">Candidatus Paraprevotella stercoravium</name>
    <dbReference type="NCBI Taxonomy" id="2838725"/>
    <lineage>
        <taxon>Bacteria</taxon>
        <taxon>Pseudomonadati</taxon>
        <taxon>Bacteroidota</taxon>
        <taxon>Bacteroidia</taxon>
        <taxon>Bacteroidales</taxon>
        <taxon>Prevotellaceae</taxon>
        <taxon>Paraprevotella</taxon>
    </lineage>
</organism>
<reference evidence="1" key="1">
    <citation type="journal article" date="2021" name="PeerJ">
        <title>Extensive microbial diversity within the chicken gut microbiome revealed by metagenomics and culture.</title>
        <authorList>
            <person name="Gilroy R."/>
            <person name="Ravi A."/>
            <person name="Getino M."/>
            <person name="Pursley I."/>
            <person name="Horton D.L."/>
            <person name="Alikhan N.F."/>
            <person name="Baker D."/>
            <person name="Gharbi K."/>
            <person name="Hall N."/>
            <person name="Watson M."/>
            <person name="Adriaenssens E.M."/>
            <person name="Foster-Nyarko E."/>
            <person name="Jarju S."/>
            <person name="Secka A."/>
            <person name="Antonio M."/>
            <person name="Oren A."/>
            <person name="Chaudhuri R.R."/>
            <person name="La Ragione R."/>
            <person name="Hildebrand F."/>
            <person name="Pallen M.J."/>
        </authorList>
    </citation>
    <scope>NUCLEOTIDE SEQUENCE</scope>
    <source>
        <strain evidence="1">G3-2149</strain>
    </source>
</reference>
<evidence type="ECO:0000313" key="1">
    <source>
        <dbReference type="EMBL" id="MBU3853929.1"/>
    </source>
</evidence>
<accession>A0A9E2L790</accession>
<reference evidence="1" key="2">
    <citation type="submission" date="2021-04" db="EMBL/GenBank/DDBJ databases">
        <authorList>
            <person name="Gilroy R."/>
        </authorList>
    </citation>
    <scope>NUCLEOTIDE SEQUENCE</scope>
    <source>
        <strain evidence="1">G3-2149</strain>
    </source>
</reference>
<protein>
    <submittedName>
        <fullName evidence="1">DUF4286 family protein</fullName>
    </submittedName>
</protein>
<gene>
    <name evidence="1" type="ORF">H9789_08990</name>
</gene>
<dbReference type="EMBL" id="JAHLFU010000189">
    <property type="protein sequence ID" value="MBU3853929.1"/>
    <property type="molecule type" value="Genomic_DNA"/>
</dbReference>
<comment type="caution">
    <text evidence="1">The sequence shown here is derived from an EMBL/GenBank/DDBJ whole genome shotgun (WGS) entry which is preliminary data.</text>
</comment>